<dbReference type="EMBL" id="KB445571">
    <property type="protein sequence ID" value="EMD95026.1"/>
    <property type="molecule type" value="Genomic_DNA"/>
</dbReference>
<gene>
    <name evidence="3" type="ORF">COCHEDRAFT_1059511</name>
    <name evidence="6" type="ORF">COCHEDRAFT_1061466</name>
    <name evidence="2" type="ORF">COCHEDRAFT_1062401</name>
    <name evidence="4" type="ORF">COCHEDRAFT_1062449</name>
    <name evidence="5" type="ORF">COCHEDRAFT_1074654</name>
</gene>
<sequence>MPDGSLKYNQPELAKIATTVVHQVMTLQQQWQEKANSWQFEPESSDGLLQDEQEYRCMVSKDRTYIPPHMRPDLIKELHESPEYGHAGIEEMVRRLSKVFAIPRMRTKLPRSLEPGSARFCDTILVI</sequence>
<dbReference type="HOGENOM" id="CLU_1964740_0_0_1"/>
<reference evidence="7" key="3">
    <citation type="journal article" date="2013" name="PLoS Genet.">
        <title>Comparative genome structure, secondary metabolite, and effector coding capacity across Cochliobolus pathogens.</title>
        <authorList>
            <person name="Condon B.J."/>
            <person name="Leng Y."/>
            <person name="Wu D."/>
            <person name="Bushley K.E."/>
            <person name="Ohm R.A."/>
            <person name="Otillar R."/>
            <person name="Martin J."/>
            <person name="Schackwitz W."/>
            <person name="Grimwood J."/>
            <person name="MohdZainudin N."/>
            <person name="Xue C."/>
            <person name="Wang R."/>
            <person name="Manning V.A."/>
            <person name="Dhillon B."/>
            <person name="Tu Z.J."/>
            <person name="Steffenson B.J."/>
            <person name="Salamov A."/>
            <person name="Sun H."/>
            <person name="Lowry S."/>
            <person name="LaButti K."/>
            <person name="Han J."/>
            <person name="Copeland A."/>
            <person name="Lindquist E."/>
            <person name="Barry K."/>
            <person name="Schmutz J."/>
            <person name="Baker S.E."/>
            <person name="Ciuffetti L.M."/>
            <person name="Grigoriev I.V."/>
            <person name="Zhong S."/>
            <person name="Turgeon B.G."/>
        </authorList>
    </citation>
    <scope>NUCLEOTIDE SEQUENCE [LARGE SCALE GENOMIC DNA]</scope>
    <source>
        <strain evidence="7">C5 / ATCC 48332 / race O</strain>
    </source>
</reference>
<evidence type="ECO:0000313" key="2">
    <source>
        <dbReference type="EMBL" id="EMD85598.1"/>
    </source>
</evidence>
<dbReference type="Pfam" id="PF17921">
    <property type="entry name" value="Integrase_H2C2"/>
    <property type="match status" value="1"/>
</dbReference>
<dbReference type="EMBL" id="KB445571">
    <property type="protein sequence ID" value="EMD95388.1"/>
    <property type="molecule type" value="Genomic_DNA"/>
</dbReference>
<dbReference type="EMBL" id="KB445573">
    <property type="protein sequence ID" value="EMD93688.1"/>
    <property type="molecule type" value="Genomic_DNA"/>
</dbReference>
<keyword evidence="7" id="KW-1185">Reference proteome</keyword>
<evidence type="ECO:0000313" key="7">
    <source>
        <dbReference type="Proteomes" id="UP000016936"/>
    </source>
</evidence>
<dbReference type="EMBL" id="KB445588">
    <property type="protein sequence ID" value="EMD85598.1"/>
    <property type="molecule type" value="Genomic_DNA"/>
</dbReference>
<organism evidence="4 7">
    <name type="scientific">Cochliobolus heterostrophus (strain C5 / ATCC 48332 / race O)</name>
    <name type="common">Southern corn leaf blight fungus</name>
    <name type="synonym">Bipolaris maydis</name>
    <dbReference type="NCBI Taxonomy" id="701091"/>
    <lineage>
        <taxon>Eukaryota</taxon>
        <taxon>Fungi</taxon>
        <taxon>Dikarya</taxon>
        <taxon>Ascomycota</taxon>
        <taxon>Pezizomycotina</taxon>
        <taxon>Dothideomycetes</taxon>
        <taxon>Pleosporomycetidae</taxon>
        <taxon>Pleosporales</taxon>
        <taxon>Pleosporineae</taxon>
        <taxon>Pleosporaceae</taxon>
        <taxon>Bipolaris</taxon>
    </lineage>
</organism>
<reference evidence="4" key="2">
    <citation type="submission" date="2012-06" db="EMBL/GenBank/DDBJ databases">
        <title>Comparative genome structure, secondary metabolite and effector coding capacity across Cochliobolus pathogens.</title>
        <authorList>
            <consortium name="US DOE Joint Genome Institute (JGI-PGF)"/>
            <person name="Condon B.J."/>
            <person name="Leng Y."/>
            <person name="Wu D."/>
            <person name="Bushley K.E."/>
            <person name="Ohm R.A."/>
            <person name="Otillar R."/>
            <person name="Martin J."/>
            <person name="Schackwitz W."/>
            <person name="Grimwood J."/>
            <person name="MohdZainudin N."/>
            <person name="Xue C."/>
            <person name="Wang R."/>
            <person name="Dhillon B."/>
            <person name="Tu Z.J."/>
            <person name="Steffenson B.J."/>
            <person name="Salamov A."/>
            <person name="Sun H."/>
            <person name="Lowry S."/>
            <person name="LaButti K."/>
            <person name="Han J."/>
            <person name="Copeland A."/>
            <person name="Lindquist E."/>
            <person name="Lucas S."/>
            <person name="Barry K."/>
            <person name="Schmutz J."/>
            <person name="Baker S."/>
            <person name="Grigoriev I.V."/>
            <person name="Zhong S."/>
            <person name="Turgeon B.G."/>
        </authorList>
    </citation>
    <scope>NUCLEOTIDE SEQUENCE</scope>
    <source>
        <strain evidence="4">C5</strain>
    </source>
</reference>
<dbReference type="AlphaFoldDB" id="M2UN38"/>
<dbReference type="EMBL" id="KB445571">
    <property type="protein sequence ID" value="EMD95289.1"/>
    <property type="molecule type" value="Genomic_DNA"/>
</dbReference>
<evidence type="ECO:0000259" key="1">
    <source>
        <dbReference type="Pfam" id="PF17921"/>
    </source>
</evidence>
<name>M2UN38_COCH5</name>
<proteinExistence type="predicted"/>
<evidence type="ECO:0000313" key="6">
    <source>
        <dbReference type="EMBL" id="EMD95388.1"/>
    </source>
</evidence>
<dbReference type="Proteomes" id="UP000016936">
    <property type="component" value="Unassembled WGS sequence"/>
</dbReference>
<evidence type="ECO:0000313" key="3">
    <source>
        <dbReference type="EMBL" id="EMD93688.1"/>
    </source>
</evidence>
<dbReference type="STRING" id="701091.M2UN38"/>
<dbReference type="InterPro" id="IPR041588">
    <property type="entry name" value="Integrase_H2C2"/>
</dbReference>
<accession>M2UN38</accession>
<reference evidence="4 7" key="1">
    <citation type="journal article" date="2012" name="PLoS Pathog.">
        <title>Diverse lifestyles and strategies of plant pathogenesis encoded in the genomes of eighteen Dothideomycetes fungi.</title>
        <authorList>
            <person name="Ohm R.A."/>
            <person name="Feau N."/>
            <person name="Henrissat B."/>
            <person name="Schoch C.L."/>
            <person name="Horwitz B.A."/>
            <person name="Barry K.W."/>
            <person name="Condon B.J."/>
            <person name="Copeland A.C."/>
            <person name="Dhillon B."/>
            <person name="Glaser F."/>
            <person name="Hesse C.N."/>
            <person name="Kosti I."/>
            <person name="LaButti K."/>
            <person name="Lindquist E.A."/>
            <person name="Lucas S."/>
            <person name="Salamov A.A."/>
            <person name="Bradshaw R.E."/>
            <person name="Ciuffetti L."/>
            <person name="Hamelin R.C."/>
            <person name="Kema G.H.J."/>
            <person name="Lawrence C."/>
            <person name="Scott J.A."/>
            <person name="Spatafora J.W."/>
            <person name="Turgeon B.G."/>
            <person name="de Wit P.J.G.M."/>
            <person name="Zhong S."/>
            <person name="Goodwin S.B."/>
            <person name="Grigoriev I.V."/>
        </authorList>
    </citation>
    <scope>NUCLEOTIDE SEQUENCE [LARGE SCALE GENOMIC DNA]</scope>
    <source>
        <strain evidence="4">C5</strain>
        <strain evidence="7">C5 / ATCC 48332 / race O</strain>
    </source>
</reference>
<feature type="non-terminal residue" evidence="4">
    <location>
        <position position="127"/>
    </location>
</feature>
<protein>
    <recommendedName>
        <fullName evidence="1">Integrase zinc-binding domain-containing protein</fullName>
    </recommendedName>
</protein>
<evidence type="ECO:0000313" key="4">
    <source>
        <dbReference type="EMBL" id="EMD95026.1"/>
    </source>
</evidence>
<dbReference type="Gene3D" id="1.10.340.70">
    <property type="match status" value="1"/>
</dbReference>
<feature type="domain" description="Integrase zinc-binding" evidence="1">
    <location>
        <begin position="66"/>
        <end position="108"/>
    </location>
</feature>
<evidence type="ECO:0000313" key="5">
    <source>
        <dbReference type="EMBL" id="EMD95289.1"/>
    </source>
</evidence>